<dbReference type="Gene3D" id="3.80.10.10">
    <property type="entry name" value="Ribonuclease Inhibitor"/>
    <property type="match status" value="1"/>
</dbReference>
<evidence type="ECO:0000313" key="1">
    <source>
        <dbReference type="EMBL" id="KAG5506385.1"/>
    </source>
</evidence>
<name>A0A836IKB5_9TRYP</name>
<dbReference type="InterPro" id="IPR032675">
    <property type="entry name" value="LRR_dom_sf"/>
</dbReference>
<dbReference type="RefSeq" id="XP_067757547.1">
    <property type="nucleotide sequence ID" value="XM_067901841.1"/>
</dbReference>
<dbReference type="KEGG" id="phet:94291918"/>
<dbReference type="Proteomes" id="UP000674318">
    <property type="component" value="Unassembled WGS sequence"/>
</dbReference>
<dbReference type="GeneID" id="94291918"/>
<dbReference type="OrthoDB" id="418595at2759"/>
<dbReference type="SUPFAM" id="SSF52047">
    <property type="entry name" value="RNI-like"/>
    <property type="match status" value="1"/>
</dbReference>
<evidence type="ECO:0000313" key="2">
    <source>
        <dbReference type="Proteomes" id="UP000674318"/>
    </source>
</evidence>
<reference evidence="1 2" key="1">
    <citation type="submission" date="2021-02" db="EMBL/GenBank/DDBJ databases">
        <title>Porcisia hertigi Genome sequencing and assembly.</title>
        <authorList>
            <person name="Almutairi H."/>
            <person name="Gatherer D."/>
        </authorList>
    </citation>
    <scope>NUCLEOTIDE SEQUENCE [LARGE SCALE GENOMIC DNA]</scope>
    <source>
        <strain evidence="1 2">C119</strain>
    </source>
</reference>
<protein>
    <submittedName>
        <fullName evidence="1">Uncharacterized protein</fullName>
    </submittedName>
</protein>
<comment type="caution">
    <text evidence="1">The sequence shown here is derived from an EMBL/GenBank/DDBJ whole genome shotgun (WGS) entry which is preliminary data.</text>
</comment>
<dbReference type="EMBL" id="JAFJZO010000020">
    <property type="protein sequence ID" value="KAG5506385.1"/>
    <property type="molecule type" value="Genomic_DNA"/>
</dbReference>
<sequence>MSSSEAVEENAHPEVAEAHSVTGSQVEFADCSPREAYAIICYRCRSTPLASASVMFPDVAGGWGELTTLDFSRTYVGSQGALPVIELCRHLPRLQSLVFCDSYLNNKTVWHLVQMALDHPCLERVDLSGNEYISWSGAMCIVELVLRNPRIIYVGLRGSTISTKIVNSIEAQTRRNAVNRFRSEEMKPSPPVHPAAVYIRSLKHLFETHQQEGCVGAFLLETGLEELSRLSGRTGEPRLFTDNHFAKLKARAPPEGLTCEAFLVLLLIDGSTYDEATVEKLKQIFVLFNMDPSVSDPLSDGFVLGRDIADIMTHVYGSRPSDADVAALRRRLGVTAETTLDWREFLYVAYPHGPRVGDRLCGVACRPPANPIEVMHY</sequence>
<proteinExistence type="predicted"/>
<gene>
    <name evidence="1" type="ORF">JKF63_05888</name>
</gene>
<organism evidence="1 2">
    <name type="scientific">Porcisia hertigi</name>
    <dbReference type="NCBI Taxonomy" id="2761500"/>
    <lineage>
        <taxon>Eukaryota</taxon>
        <taxon>Discoba</taxon>
        <taxon>Euglenozoa</taxon>
        <taxon>Kinetoplastea</taxon>
        <taxon>Metakinetoplastina</taxon>
        <taxon>Trypanosomatida</taxon>
        <taxon>Trypanosomatidae</taxon>
        <taxon>Leishmaniinae</taxon>
        <taxon>Porcisia</taxon>
    </lineage>
</organism>
<keyword evidence="2" id="KW-1185">Reference proteome</keyword>
<dbReference type="AlphaFoldDB" id="A0A836IKB5"/>
<accession>A0A836IKB5</accession>